<evidence type="ECO:0000259" key="6">
    <source>
        <dbReference type="Pfam" id="PF25876"/>
    </source>
</evidence>
<feature type="domain" description="Multidrug resistance protein MdtA-like C-terminal permuted SH3" evidence="8">
    <location>
        <begin position="340"/>
        <end position="400"/>
    </location>
</feature>
<evidence type="ECO:0000313" key="9">
    <source>
        <dbReference type="EMBL" id="MFD2139864.1"/>
    </source>
</evidence>
<dbReference type="EMBL" id="JBHUHD010000001">
    <property type="protein sequence ID" value="MFD2139864.1"/>
    <property type="molecule type" value="Genomic_DNA"/>
</dbReference>
<dbReference type="InterPro" id="IPR006143">
    <property type="entry name" value="RND_pump_MFP"/>
</dbReference>
<dbReference type="InterPro" id="IPR058624">
    <property type="entry name" value="MdtA-like_HH"/>
</dbReference>
<feature type="region of interest" description="Disordered" evidence="5">
    <location>
        <begin position="281"/>
        <end position="303"/>
    </location>
</feature>
<dbReference type="Pfam" id="PF25876">
    <property type="entry name" value="HH_MFP_RND"/>
    <property type="match status" value="1"/>
</dbReference>
<dbReference type="InterPro" id="IPR030190">
    <property type="entry name" value="MacA_alpha-hairpin_sf"/>
</dbReference>
<evidence type="ECO:0000256" key="4">
    <source>
        <dbReference type="ARBA" id="ARBA00023054"/>
    </source>
</evidence>
<dbReference type="Gene3D" id="2.40.420.20">
    <property type="match status" value="1"/>
</dbReference>
<feature type="compositionally biased region" description="Low complexity" evidence="5">
    <location>
        <begin position="283"/>
        <end position="303"/>
    </location>
</feature>
<dbReference type="InterPro" id="IPR058627">
    <property type="entry name" value="MdtA-like_C"/>
</dbReference>
<dbReference type="Pfam" id="PF25917">
    <property type="entry name" value="BSH_RND"/>
    <property type="match status" value="1"/>
</dbReference>
<gene>
    <name evidence="9" type="ORF">ACFSNC_05610</name>
</gene>
<evidence type="ECO:0000259" key="7">
    <source>
        <dbReference type="Pfam" id="PF25917"/>
    </source>
</evidence>
<keyword evidence="3" id="KW-0813">Transport</keyword>
<evidence type="ECO:0000259" key="8">
    <source>
        <dbReference type="Pfam" id="PF25967"/>
    </source>
</evidence>
<dbReference type="NCBIfam" id="TIGR01730">
    <property type="entry name" value="RND_mfp"/>
    <property type="match status" value="1"/>
</dbReference>
<feature type="domain" description="Multidrug resistance protein MdtA-like alpha-helical hairpin" evidence="6">
    <location>
        <begin position="120"/>
        <end position="196"/>
    </location>
</feature>
<keyword evidence="10" id="KW-1185">Reference proteome</keyword>
<dbReference type="SUPFAM" id="SSF111369">
    <property type="entry name" value="HlyD-like secretion proteins"/>
    <property type="match status" value="1"/>
</dbReference>
<comment type="subcellular location">
    <subcellularLocation>
        <location evidence="1">Cell envelope</location>
    </subcellularLocation>
</comment>
<proteinExistence type="inferred from homology"/>
<dbReference type="Gene3D" id="2.40.30.170">
    <property type="match status" value="1"/>
</dbReference>
<organism evidence="9 10">
    <name type="scientific">Ancylobacter oerskovii</name>
    <dbReference type="NCBI Taxonomy" id="459519"/>
    <lineage>
        <taxon>Bacteria</taxon>
        <taxon>Pseudomonadati</taxon>
        <taxon>Pseudomonadota</taxon>
        <taxon>Alphaproteobacteria</taxon>
        <taxon>Hyphomicrobiales</taxon>
        <taxon>Xanthobacteraceae</taxon>
        <taxon>Ancylobacter</taxon>
    </lineage>
</organism>
<dbReference type="InterPro" id="IPR058625">
    <property type="entry name" value="MdtA-like_BSH"/>
</dbReference>
<reference evidence="10" key="1">
    <citation type="journal article" date="2019" name="Int. J. Syst. Evol. Microbiol.">
        <title>The Global Catalogue of Microorganisms (GCM) 10K type strain sequencing project: providing services to taxonomists for standard genome sequencing and annotation.</title>
        <authorList>
            <consortium name="The Broad Institute Genomics Platform"/>
            <consortium name="The Broad Institute Genome Sequencing Center for Infectious Disease"/>
            <person name="Wu L."/>
            <person name="Ma J."/>
        </authorList>
    </citation>
    <scope>NUCLEOTIDE SEQUENCE [LARGE SCALE GENOMIC DNA]</scope>
    <source>
        <strain evidence="10">CCM 7435</strain>
    </source>
</reference>
<comment type="caution">
    <text evidence="9">The sequence shown here is derived from an EMBL/GenBank/DDBJ whole genome shotgun (WGS) entry which is preliminary data.</text>
</comment>
<accession>A0ABW4YUQ8</accession>
<evidence type="ECO:0000256" key="3">
    <source>
        <dbReference type="ARBA" id="ARBA00022448"/>
    </source>
</evidence>
<dbReference type="Gene3D" id="2.40.50.100">
    <property type="match status" value="1"/>
</dbReference>
<comment type="similarity">
    <text evidence="2">Belongs to the membrane fusion protein (MFP) (TC 8.A.1) family.</text>
</comment>
<dbReference type="PANTHER" id="PTHR30469:SF33">
    <property type="entry name" value="SLR1207 PROTEIN"/>
    <property type="match status" value="1"/>
</dbReference>
<feature type="domain" description="Multidrug resistance protein MdtA-like barrel-sandwich hybrid" evidence="7">
    <location>
        <begin position="74"/>
        <end position="228"/>
    </location>
</feature>
<dbReference type="PANTHER" id="PTHR30469">
    <property type="entry name" value="MULTIDRUG RESISTANCE PROTEIN MDTA"/>
    <property type="match status" value="1"/>
</dbReference>
<keyword evidence="4" id="KW-0175">Coiled coil</keyword>
<dbReference type="Gene3D" id="6.10.140.1990">
    <property type="match status" value="1"/>
</dbReference>
<feature type="region of interest" description="Disordered" evidence="5">
    <location>
        <begin position="399"/>
        <end position="418"/>
    </location>
</feature>
<evidence type="ECO:0000256" key="2">
    <source>
        <dbReference type="ARBA" id="ARBA00009477"/>
    </source>
</evidence>
<evidence type="ECO:0000313" key="10">
    <source>
        <dbReference type="Proteomes" id="UP001597299"/>
    </source>
</evidence>
<feature type="compositionally biased region" description="Polar residues" evidence="5">
    <location>
        <begin position="400"/>
        <end position="410"/>
    </location>
</feature>
<dbReference type="RefSeq" id="WP_213352350.1">
    <property type="nucleotide sequence ID" value="NZ_JAHBGB010000023.1"/>
</dbReference>
<name>A0ABW4YUQ8_9HYPH</name>
<evidence type="ECO:0000256" key="1">
    <source>
        <dbReference type="ARBA" id="ARBA00004196"/>
    </source>
</evidence>
<dbReference type="Proteomes" id="UP001597299">
    <property type="component" value="Unassembled WGS sequence"/>
</dbReference>
<protein>
    <submittedName>
        <fullName evidence="9">Efflux RND transporter periplasmic adaptor subunit</fullName>
    </submittedName>
</protein>
<sequence length="418" mass="44229">MPVRHRSPGEPPVSRRTRFIGTAALLLLLAGAGTYAWQQRSAAAVPTLITAPVTRGDIEETVLATGTLKPVKLVAVGAQASGRITTVKVKLGDVVRAGDLLAEIDSVTQQNDLRTAEAALANVTAQRAEKQATLRLNETTLARQKRMVDQNAVSRADFDTAEADVDITRAQIDALSAQIVEAQVAVDTARANLGYTRITAPTDGTVLSIVSQQGQTVNAVQSAPTIVILGNLDTMTVRTEISEADIVRVKQGQPLYFTVLGEPERRYDAMLGFIEPAPESIRSDSSFSSSSSTTSSSSSSSSSSEAIYYNGVFDVPNPDGRLRTYMTAEVHIVLGSAKGVLTIPASALGERDGEGRYQVRIAGPNDSVSTRTVEIGLNNKITAQVLSGLEEGERVVIDQANGQTAASSSRRPGPPMGL</sequence>
<dbReference type="Pfam" id="PF25967">
    <property type="entry name" value="RND-MFP_C"/>
    <property type="match status" value="1"/>
</dbReference>
<evidence type="ECO:0000256" key="5">
    <source>
        <dbReference type="SAM" id="MobiDB-lite"/>
    </source>
</evidence>